<dbReference type="Proteomes" id="UP000028875">
    <property type="component" value="Unassembled WGS sequence"/>
</dbReference>
<proteinExistence type="inferred from homology"/>
<protein>
    <recommendedName>
        <fullName evidence="1">Lactate utilization protein C</fullName>
    </recommendedName>
</protein>
<keyword evidence="4" id="KW-1185">Reference proteome</keyword>
<evidence type="ECO:0000313" key="4">
    <source>
        <dbReference type="Proteomes" id="UP000028875"/>
    </source>
</evidence>
<comment type="similarity">
    <text evidence="1">Belongs to the LutC/YkgG family.</text>
</comment>
<comment type="caution">
    <text evidence="3">The sequence shown here is derived from an EMBL/GenBank/DDBJ whole genome shotgun (WGS) entry which is preliminary data.</text>
</comment>
<dbReference type="RefSeq" id="WP_021288810.1">
    <property type="nucleotide sequence ID" value="NZ_BNER01000007.1"/>
</dbReference>
<dbReference type="InterPro" id="IPR022823">
    <property type="entry name" value="LutC"/>
</dbReference>
<dbReference type="InterPro" id="IPR024185">
    <property type="entry name" value="FTHF_cligase-like_sf"/>
</dbReference>
<dbReference type="AlphaFoldDB" id="A0A024QGP8"/>
<dbReference type="HAMAP" id="MF_02104">
    <property type="entry name" value="LutC"/>
    <property type="match status" value="1"/>
</dbReference>
<dbReference type="PANTHER" id="PTHR43682:SF1">
    <property type="entry name" value="LACTATE UTILIZATION PROTEIN C"/>
    <property type="match status" value="1"/>
</dbReference>
<dbReference type="Pfam" id="PF02589">
    <property type="entry name" value="LUD_dom"/>
    <property type="match status" value="1"/>
</dbReference>
<reference evidence="3 4" key="1">
    <citation type="submission" date="2014-03" db="EMBL/GenBank/DDBJ databases">
        <authorList>
            <person name="Urmite Genomes U."/>
        </authorList>
    </citation>
    <scope>NUCLEOTIDE SEQUENCE [LARGE SCALE GENOMIC DNA]</scope>
    <source>
        <strain evidence="3 4">Vm-5</strain>
    </source>
</reference>
<dbReference type="STRING" id="1462526.BN990_03481"/>
<feature type="domain" description="LUD" evidence="2">
    <location>
        <begin position="52"/>
        <end position="232"/>
    </location>
</feature>
<dbReference type="PANTHER" id="PTHR43682">
    <property type="entry name" value="LACTATE UTILIZATION PROTEIN C"/>
    <property type="match status" value="1"/>
</dbReference>
<dbReference type="InterPro" id="IPR037171">
    <property type="entry name" value="NagB/RpiA_transferase-like"/>
</dbReference>
<accession>A0A024QGP8</accession>
<dbReference type="EMBL" id="CCDP010000002">
    <property type="protein sequence ID" value="CDQ41126.1"/>
    <property type="molecule type" value="Genomic_DNA"/>
</dbReference>
<dbReference type="InterPro" id="IPR003741">
    <property type="entry name" value="LUD_dom"/>
</dbReference>
<dbReference type="SUPFAM" id="SSF100950">
    <property type="entry name" value="NagB/RpiA/CoA transferase-like"/>
    <property type="match status" value="1"/>
</dbReference>
<evidence type="ECO:0000313" key="3">
    <source>
        <dbReference type="EMBL" id="CDQ41126.1"/>
    </source>
</evidence>
<evidence type="ECO:0000259" key="2">
    <source>
        <dbReference type="Pfam" id="PF02589"/>
    </source>
</evidence>
<dbReference type="Gene3D" id="3.40.50.10420">
    <property type="entry name" value="NagB/RpiA/CoA transferase-like"/>
    <property type="match status" value="1"/>
</dbReference>
<evidence type="ECO:0000256" key="1">
    <source>
        <dbReference type="HAMAP-Rule" id="MF_02104"/>
    </source>
</evidence>
<comment type="function">
    <text evidence="1">Is involved in L-lactate degradation and allows cells to grow with lactate as the sole carbon source.</text>
</comment>
<organism evidence="3 4">
    <name type="scientific">Virgibacillus massiliensis</name>
    <dbReference type="NCBI Taxonomy" id="1462526"/>
    <lineage>
        <taxon>Bacteria</taxon>
        <taxon>Bacillati</taxon>
        <taxon>Bacillota</taxon>
        <taxon>Bacilli</taxon>
        <taxon>Bacillales</taxon>
        <taxon>Bacillaceae</taxon>
        <taxon>Virgibacillus</taxon>
    </lineage>
</organism>
<gene>
    <name evidence="1 3" type="primary">lutC</name>
    <name evidence="3" type="ORF">BN990_03481</name>
</gene>
<name>A0A024QGP8_9BACI</name>
<dbReference type="GO" id="GO:0006089">
    <property type="term" value="P:lactate metabolic process"/>
    <property type="evidence" value="ECO:0007669"/>
    <property type="project" value="UniProtKB-UniRule"/>
</dbReference>
<reference evidence="4" key="2">
    <citation type="submission" date="2014-05" db="EMBL/GenBank/DDBJ databases">
        <title>Draft genome sequence of Virgibacillus massiliensis Vm-5.</title>
        <authorList>
            <person name="Khelaifia S."/>
            <person name="Croce O."/>
            <person name="Lagier J.C."/>
            <person name="Raoult D."/>
        </authorList>
    </citation>
    <scope>NUCLEOTIDE SEQUENCE [LARGE SCALE GENOMIC DNA]</scope>
    <source>
        <strain evidence="4">Vm-5</strain>
    </source>
</reference>
<dbReference type="eggNOG" id="COG1556">
    <property type="taxonomic scope" value="Bacteria"/>
</dbReference>
<sequence>MAIHNRDTFLSNLAANLGRPRRMDGVERPTYSVQPQYDVLNGYSTDDLISVLQEQCNVIHTDFIHTNRDGLSNVLMDTIARYEGKSIIASNDKRNQVYGLDDIYSRLDQELDVHIWDHSLGEANQRIAEQADVGISFSDITLAESATVTLLNNKDNGRSISLLPKTYIAIIPKDTLVPRMTQAAKQLHEADAQGVDVPSCVSFVSGPSNSADIEMNLIVGVHGPIKATYIVVD</sequence>
<dbReference type="OrthoDB" id="9794157at2"/>